<dbReference type="PANTHER" id="PTHR43685">
    <property type="entry name" value="GLYCOSYLTRANSFERASE"/>
    <property type="match status" value="1"/>
</dbReference>
<sequence>MVPTRNRKDKLFRFLGQFILQTYPNLQIIVVDSNSTDGTREELLKRFPQVTLVMVTDNEYWAGATNSGIKIALKDKCEYIFTINDDSVVKVDHISKMVAIAKKHQALILGNSINYLSNPNLIWSIGTTNYWGTANFLQLNYHNLELEKIPEHIKNNEIIQVDALAGNGVLIHHQVFTKIGLYNESFLPHYHADSELTIRANSQEIKVFVAPSIILLNDFHNEQKKLNLNHIQGFIYALFHKKSHLFIVPLTYIFIMYCPNNKKILTLWMLIQRFITLRWESKSQFK</sequence>
<evidence type="ECO:0000313" key="3">
    <source>
        <dbReference type="Proteomes" id="UP000642094"/>
    </source>
</evidence>
<accession>A0ABR7ZXV3</accession>
<keyword evidence="3" id="KW-1185">Reference proteome</keyword>
<dbReference type="InterPro" id="IPR029044">
    <property type="entry name" value="Nucleotide-diphossugar_trans"/>
</dbReference>
<evidence type="ECO:0000313" key="2">
    <source>
        <dbReference type="EMBL" id="MBD2188086.1"/>
    </source>
</evidence>
<gene>
    <name evidence="2" type="ORF">H6F41_08010</name>
</gene>
<proteinExistence type="predicted"/>
<dbReference type="Pfam" id="PF00535">
    <property type="entry name" value="Glycos_transf_2"/>
    <property type="match status" value="1"/>
</dbReference>
<name>A0ABR7ZXV3_9CYAN</name>
<dbReference type="SUPFAM" id="SSF53448">
    <property type="entry name" value="Nucleotide-diphospho-sugar transferases"/>
    <property type="match status" value="1"/>
</dbReference>
<dbReference type="InterPro" id="IPR001173">
    <property type="entry name" value="Glyco_trans_2-like"/>
</dbReference>
<dbReference type="PANTHER" id="PTHR43685:SF2">
    <property type="entry name" value="GLYCOSYLTRANSFERASE 2-LIKE DOMAIN-CONTAINING PROTEIN"/>
    <property type="match status" value="1"/>
</dbReference>
<dbReference type="Gene3D" id="3.90.550.10">
    <property type="entry name" value="Spore Coat Polysaccharide Biosynthesis Protein SpsA, Chain A"/>
    <property type="match status" value="1"/>
</dbReference>
<dbReference type="InterPro" id="IPR050834">
    <property type="entry name" value="Glycosyltransf_2"/>
</dbReference>
<feature type="domain" description="Glycosyltransferase 2-like" evidence="1">
    <location>
        <begin position="2"/>
        <end position="128"/>
    </location>
</feature>
<comment type="caution">
    <text evidence="2">The sequence shown here is derived from an EMBL/GenBank/DDBJ whole genome shotgun (WGS) entry which is preliminary data.</text>
</comment>
<dbReference type="EMBL" id="JACJQB010000011">
    <property type="protein sequence ID" value="MBD2188086.1"/>
    <property type="molecule type" value="Genomic_DNA"/>
</dbReference>
<evidence type="ECO:0000259" key="1">
    <source>
        <dbReference type="Pfam" id="PF00535"/>
    </source>
</evidence>
<protein>
    <submittedName>
        <fullName evidence="2">Glycosyltransferase family 2 protein</fullName>
    </submittedName>
</protein>
<reference evidence="2 3" key="1">
    <citation type="journal article" date="2020" name="ISME J.">
        <title>Comparative genomics reveals insights into cyanobacterial evolution and habitat adaptation.</title>
        <authorList>
            <person name="Chen M.Y."/>
            <person name="Teng W.K."/>
            <person name="Zhao L."/>
            <person name="Hu C.X."/>
            <person name="Zhou Y.K."/>
            <person name="Han B.P."/>
            <person name="Song L.R."/>
            <person name="Shu W.S."/>
        </authorList>
    </citation>
    <scope>NUCLEOTIDE SEQUENCE [LARGE SCALE GENOMIC DNA]</scope>
    <source>
        <strain evidence="2 3">FACHB-723</strain>
    </source>
</reference>
<dbReference type="Proteomes" id="UP000642094">
    <property type="component" value="Unassembled WGS sequence"/>
</dbReference>
<organism evidence="2 3">
    <name type="scientific">Pseudanabaena mucicola FACHB-723</name>
    <dbReference type="NCBI Taxonomy" id="2692860"/>
    <lineage>
        <taxon>Bacteria</taxon>
        <taxon>Bacillati</taxon>
        <taxon>Cyanobacteriota</taxon>
        <taxon>Cyanophyceae</taxon>
        <taxon>Pseudanabaenales</taxon>
        <taxon>Pseudanabaenaceae</taxon>
        <taxon>Pseudanabaena</taxon>
    </lineage>
</organism>